<protein>
    <submittedName>
        <fullName evidence="3">Uncharacterized protein</fullName>
    </submittedName>
</protein>
<feature type="signal peptide" evidence="2">
    <location>
        <begin position="1"/>
        <end position="20"/>
    </location>
</feature>
<sequence length="245" mass="26269">MMKAISFFVVATIMLLPSFAFLRNHHGKGRKGLFPVLRHKRTGYGSGSCGGDDCMDSGGRYASGCGSGNCMQPERSSSARVAGNEERSFHEESYQETKNYGSLPRGGCGSGGCQEEAGVEDSKKFWVIEGALEEAAVTTPFLKRDAREGTAEDLTEDMGTERPSSKAVCMKSAQLEDVEEEAVEAPVEVLVTERVPEETEVTTTAPEDIAERAGVVARKEVLGPCSTQEVAEGAVAENEEHFGDS</sequence>
<evidence type="ECO:0000256" key="2">
    <source>
        <dbReference type="SAM" id="SignalP"/>
    </source>
</evidence>
<dbReference type="Proteomes" id="UP000024635">
    <property type="component" value="Unassembled WGS sequence"/>
</dbReference>
<reference evidence="4" key="1">
    <citation type="journal article" date="2015" name="Nat. Genet.">
        <title>The genome and transcriptome of the zoonotic hookworm Ancylostoma ceylanicum identify infection-specific gene families.</title>
        <authorList>
            <person name="Schwarz E.M."/>
            <person name="Hu Y."/>
            <person name="Antoshechkin I."/>
            <person name="Miller M.M."/>
            <person name="Sternberg P.W."/>
            <person name="Aroian R.V."/>
        </authorList>
    </citation>
    <scope>NUCLEOTIDE SEQUENCE</scope>
    <source>
        <strain evidence="4">HY135</strain>
    </source>
</reference>
<dbReference type="AlphaFoldDB" id="A0A016SKV2"/>
<evidence type="ECO:0000313" key="4">
    <source>
        <dbReference type="Proteomes" id="UP000024635"/>
    </source>
</evidence>
<accession>A0A016SKV2</accession>
<proteinExistence type="predicted"/>
<comment type="caution">
    <text evidence="3">The sequence shown here is derived from an EMBL/GenBank/DDBJ whole genome shotgun (WGS) entry which is preliminary data.</text>
</comment>
<keyword evidence="2" id="KW-0732">Signal</keyword>
<dbReference type="EMBL" id="JARK01001544">
    <property type="protein sequence ID" value="EYB91265.1"/>
    <property type="molecule type" value="Genomic_DNA"/>
</dbReference>
<feature type="region of interest" description="Disordered" evidence="1">
    <location>
        <begin position="84"/>
        <end position="114"/>
    </location>
</feature>
<name>A0A016SKV2_9BILA</name>
<evidence type="ECO:0000313" key="3">
    <source>
        <dbReference type="EMBL" id="EYB91265.1"/>
    </source>
</evidence>
<feature type="chain" id="PRO_5001489591" evidence="2">
    <location>
        <begin position="21"/>
        <end position="245"/>
    </location>
</feature>
<organism evidence="3 4">
    <name type="scientific">Ancylostoma ceylanicum</name>
    <dbReference type="NCBI Taxonomy" id="53326"/>
    <lineage>
        <taxon>Eukaryota</taxon>
        <taxon>Metazoa</taxon>
        <taxon>Ecdysozoa</taxon>
        <taxon>Nematoda</taxon>
        <taxon>Chromadorea</taxon>
        <taxon>Rhabditida</taxon>
        <taxon>Rhabditina</taxon>
        <taxon>Rhabditomorpha</taxon>
        <taxon>Strongyloidea</taxon>
        <taxon>Ancylostomatidae</taxon>
        <taxon>Ancylostomatinae</taxon>
        <taxon>Ancylostoma</taxon>
    </lineage>
</organism>
<keyword evidence="4" id="KW-1185">Reference proteome</keyword>
<feature type="compositionally biased region" description="Basic and acidic residues" evidence="1">
    <location>
        <begin position="84"/>
        <end position="95"/>
    </location>
</feature>
<gene>
    <name evidence="3" type="primary">Acey_s0208.g2085</name>
    <name evidence="3" type="ORF">Y032_0208g2085</name>
</gene>
<evidence type="ECO:0000256" key="1">
    <source>
        <dbReference type="SAM" id="MobiDB-lite"/>
    </source>
</evidence>